<dbReference type="PANTHER" id="PTHR23065">
    <property type="entry name" value="PROLINE-SERINE-THREONINE PHOSPHATASE INTERACTING PROTEIN 1"/>
    <property type="match status" value="1"/>
</dbReference>
<dbReference type="GO" id="GO:0032153">
    <property type="term" value="C:cell division site"/>
    <property type="evidence" value="ECO:0007669"/>
    <property type="project" value="TreeGrafter"/>
</dbReference>
<dbReference type="PANTHER" id="PTHR23065:SF54">
    <property type="entry name" value="SUPPRESSOR OF YEAST PROFILIN DELETION"/>
    <property type="match status" value="1"/>
</dbReference>
<feature type="compositionally biased region" description="Gly residues" evidence="3">
    <location>
        <begin position="390"/>
        <end position="399"/>
    </location>
</feature>
<dbReference type="GO" id="GO:0005886">
    <property type="term" value="C:plasma membrane"/>
    <property type="evidence" value="ECO:0007669"/>
    <property type="project" value="TreeGrafter"/>
</dbReference>
<dbReference type="GO" id="GO:0030139">
    <property type="term" value="C:endocytic vesicle"/>
    <property type="evidence" value="ECO:0007669"/>
    <property type="project" value="TreeGrafter"/>
</dbReference>
<feature type="region of interest" description="Disordered" evidence="3">
    <location>
        <begin position="366"/>
        <end position="399"/>
    </location>
</feature>
<accession>A0A066VFW2</accession>
<dbReference type="GO" id="GO:0032185">
    <property type="term" value="P:septin cytoskeleton organization"/>
    <property type="evidence" value="ECO:0007669"/>
    <property type="project" value="TreeGrafter"/>
</dbReference>
<evidence type="ECO:0000256" key="1">
    <source>
        <dbReference type="ARBA" id="ARBA00022583"/>
    </source>
</evidence>
<dbReference type="OMA" id="FQTHEVD"/>
<gene>
    <name evidence="5" type="ORF">K437DRAFT_251770</name>
</gene>
<dbReference type="GeneID" id="25263397"/>
<proteinExistence type="predicted"/>
<dbReference type="Gene3D" id="1.20.1270.60">
    <property type="entry name" value="Arfaptin homology (AH) domain/BAR domain"/>
    <property type="match status" value="1"/>
</dbReference>
<evidence type="ECO:0000313" key="6">
    <source>
        <dbReference type="Proteomes" id="UP000027361"/>
    </source>
</evidence>
<feature type="region of interest" description="Disordered" evidence="3">
    <location>
        <begin position="446"/>
        <end position="555"/>
    </location>
</feature>
<feature type="region of interest" description="Disordered" evidence="3">
    <location>
        <begin position="266"/>
        <end position="337"/>
    </location>
</feature>
<dbReference type="Pfam" id="PF00611">
    <property type="entry name" value="FCH"/>
    <property type="match status" value="1"/>
</dbReference>
<keyword evidence="1" id="KW-0254">Endocytosis</keyword>
<feature type="domain" description="MHD" evidence="4">
    <location>
        <begin position="733"/>
        <end position="1001"/>
    </location>
</feature>
<dbReference type="InParanoid" id="A0A066VFW2"/>
<dbReference type="Pfam" id="PF10291">
    <property type="entry name" value="muHD"/>
    <property type="match status" value="1"/>
</dbReference>
<name>A0A066VFW2_TILAU</name>
<dbReference type="OrthoDB" id="1875751at2759"/>
<evidence type="ECO:0000256" key="2">
    <source>
        <dbReference type="SAM" id="Coils"/>
    </source>
</evidence>
<dbReference type="InterPro" id="IPR001060">
    <property type="entry name" value="FCH_dom"/>
</dbReference>
<feature type="compositionally biased region" description="Low complexity" evidence="3">
    <location>
        <begin position="482"/>
        <end position="491"/>
    </location>
</feature>
<dbReference type="Proteomes" id="UP000027361">
    <property type="component" value="Unassembled WGS sequence"/>
</dbReference>
<evidence type="ECO:0000313" key="5">
    <source>
        <dbReference type="EMBL" id="KDN37659.1"/>
    </source>
</evidence>
<comment type="caution">
    <text evidence="5">The sequence shown here is derived from an EMBL/GenBank/DDBJ whole genome shotgun (WGS) entry which is preliminary data.</text>
</comment>
<dbReference type="STRING" id="1037660.A0A066VFW2"/>
<feature type="region of interest" description="Disordered" evidence="3">
    <location>
        <begin position="612"/>
        <end position="648"/>
    </location>
</feature>
<feature type="coiled-coil region" evidence="2">
    <location>
        <begin position="130"/>
        <end position="186"/>
    </location>
</feature>
<dbReference type="AlphaFoldDB" id="A0A066VFW2"/>
<dbReference type="InterPro" id="IPR018808">
    <property type="entry name" value="Muniscin_C"/>
</dbReference>
<dbReference type="SUPFAM" id="SSF103657">
    <property type="entry name" value="BAR/IMD domain-like"/>
    <property type="match status" value="1"/>
</dbReference>
<dbReference type="RefSeq" id="XP_013240440.1">
    <property type="nucleotide sequence ID" value="XM_013384986.1"/>
</dbReference>
<dbReference type="PROSITE" id="PS51072">
    <property type="entry name" value="MHD"/>
    <property type="match status" value="1"/>
</dbReference>
<feature type="compositionally biased region" description="Polar residues" evidence="3">
    <location>
        <begin position="521"/>
        <end position="541"/>
    </location>
</feature>
<protein>
    <recommendedName>
        <fullName evidence="4">MHD domain-containing protein</fullName>
    </recommendedName>
</protein>
<organism evidence="5 6">
    <name type="scientific">Tilletiaria anomala (strain ATCC 24038 / CBS 436.72 / UBC 951)</name>
    <dbReference type="NCBI Taxonomy" id="1037660"/>
    <lineage>
        <taxon>Eukaryota</taxon>
        <taxon>Fungi</taxon>
        <taxon>Dikarya</taxon>
        <taxon>Basidiomycota</taxon>
        <taxon>Ustilaginomycotina</taxon>
        <taxon>Exobasidiomycetes</taxon>
        <taxon>Georgefischeriales</taxon>
        <taxon>Tilletiariaceae</taxon>
        <taxon>Tilletiaria</taxon>
    </lineage>
</organism>
<dbReference type="GO" id="GO:0006897">
    <property type="term" value="P:endocytosis"/>
    <property type="evidence" value="ECO:0007669"/>
    <property type="project" value="UniProtKB-KW"/>
</dbReference>
<reference evidence="5 6" key="1">
    <citation type="submission" date="2014-05" db="EMBL/GenBank/DDBJ databases">
        <title>Draft genome sequence of a rare smut relative, Tilletiaria anomala UBC 951.</title>
        <authorList>
            <consortium name="DOE Joint Genome Institute"/>
            <person name="Toome M."/>
            <person name="Kuo A."/>
            <person name="Henrissat B."/>
            <person name="Lipzen A."/>
            <person name="Tritt A."/>
            <person name="Yoshinaga Y."/>
            <person name="Zane M."/>
            <person name="Barry K."/>
            <person name="Grigoriev I.V."/>
            <person name="Spatafora J.W."/>
            <person name="Aimea M.C."/>
        </authorList>
    </citation>
    <scope>NUCLEOTIDE SEQUENCE [LARGE SCALE GENOMIC DNA]</scope>
    <source>
        <strain evidence="5 6">UBC 951</strain>
    </source>
</reference>
<dbReference type="EMBL" id="JMSN01000134">
    <property type="protein sequence ID" value="KDN37659.1"/>
    <property type="molecule type" value="Genomic_DNA"/>
</dbReference>
<evidence type="ECO:0000256" key="3">
    <source>
        <dbReference type="SAM" id="MobiDB-lite"/>
    </source>
</evidence>
<feature type="compositionally biased region" description="Polar residues" evidence="3">
    <location>
        <begin position="323"/>
        <end position="337"/>
    </location>
</feature>
<feature type="compositionally biased region" description="Low complexity" evidence="3">
    <location>
        <begin position="279"/>
        <end position="305"/>
    </location>
</feature>
<dbReference type="InterPro" id="IPR028565">
    <property type="entry name" value="MHD"/>
</dbReference>
<keyword evidence="2" id="KW-0175">Coiled coil</keyword>
<sequence>MSSGGGAAAGGELVSSMYANAFVGGKPRESLQAIQTRLRKARVLKDELADYFAARREVEEAYLKGLAKVAKRSFLSDPSCMPPSFAPIYERLVGEIAEVANVHGELERKIATECEEAVRSAHNKGAWAAIRDYDDRLGNTVKELNSLEMQLSKDAKKLDSASGKKVSAAQQKVADTQRAIDDMQSLWVQDATQGFKIYQRIDKERLNLLKEVVAKFETASADAAQKLMGISEQTMQVCLSFDVNTDMQEFALREGNAHAVSARSARQSLAREGGGAGPGAPALPTQVSRSASNATARTNATSATRDGGVRRSDMPPPPLPAPRQSNTAGSGMPQSFNTSNSIAATEFAAVSGTGVASSSAASIHSIGQSSKRGAAGAITDTPTSTKSNGTGAGAGSGAGGSFKSAFSRFGLGRSGKDVGGSGGAGNTSTLYGTLNDEPDSSFIDAGATIKRSNTSAAQPRKKSMLDDDEPLFDLIGAGAGSGSASRSTSNGPPRLMDLPQPPKLSDVTEMNGSAAAGNGRLGNSTSAFSLNGSPAASTAPQVDSEGYSIPPPDRKPWEFGARVSSLMDGDGDDDVVSNLAASHRVSTMSINAAPVPQANSAEDQEALEKMRATLGAPKAAPIRRNTTSRRDRRDVRNTVYNPALGEESRPMSQFGLGALTIPERGDAAAAESSAAGSAHPSPLAATSTQSLFATKSGASSASRTADGRTQSMLSNVSSSRAAADPFTNTALGASGISTAITETVNVLFSGKELSKIMVVGEVGLSLKDVVSTEPLHIRVDAFEQLEKAAPNPAFLTAIYGRPGEYKLDVAALLAQGIGGTAQATVLKYQLYVSDDPIRRRRYLPLDVSAQWRCEDTQTSLLLSYSVNPDSKLCTASANSDEQEARLHGISFVVGITPSNVSSVMSKPSGTWIAESKKMQWALPDELSLGSTAASATVQKVLARFQVDAKSTPQPVGVRWTVRGKTLSALGISVVQDSTEAPSKVAIAETVRQCIAGKFLAGP</sequence>
<dbReference type="InterPro" id="IPR027267">
    <property type="entry name" value="AH/BAR_dom_sf"/>
</dbReference>
<dbReference type="HOGENOM" id="CLU_011037_0_0_1"/>
<keyword evidence="6" id="KW-1185">Reference proteome</keyword>
<evidence type="ECO:0000259" key="4">
    <source>
        <dbReference type="PROSITE" id="PS51072"/>
    </source>
</evidence>